<evidence type="ECO:0000313" key="8">
    <source>
        <dbReference type="Proteomes" id="UP000035444"/>
    </source>
</evidence>
<accession>A0A0H2MW55</accession>
<keyword evidence="4 5" id="KW-0472">Membrane</keyword>
<dbReference type="GO" id="GO:0005886">
    <property type="term" value="C:plasma membrane"/>
    <property type="evidence" value="ECO:0007669"/>
    <property type="project" value="TreeGrafter"/>
</dbReference>
<evidence type="ECO:0000256" key="5">
    <source>
        <dbReference type="SAM" id="Phobius"/>
    </source>
</evidence>
<comment type="caution">
    <text evidence="7">The sequence shown here is derived from an EMBL/GenBank/DDBJ whole genome shotgun (WGS) entry which is preliminary data.</text>
</comment>
<dbReference type="Proteomes" id="UP000035444">
    <property type="component" value="Unassembled WGS sequence"/>
</dbReference>
<feature type="domain" description="Major facilitator superfamily (MFS) profile" evidence="6">
    <location>
        <begin position="28"/>
        <end position="476"/>
    </location>
</feature>
<dbReference type="PROSITE" id="PS50850">
    <property type="entry name" value="MFS"/>
    <property type="match status" value="1"/>
</dbReference>
<feature type="transmembrane region" description="Helical" evidence="5">
    <location>
        <begin position="62"/>
        <end position="80"/>
    </location>
</feature>
<dbReference type="PANTHER" id="PTHR23501:SF154">
    <property type="entry name" value="MULTIDRUG-EFFLUX TRANSPORTER RV1634-RELATED"/>
    <property type="match status" value="1"/>
</dbReference>
<feature type="transmembrane region" description="Helical" evidence="5">
    <location>
        <begin position="92"/>
        <end position="110"/>
    </location>
</feature>
<evidence type="ECO:0000256" key="2">
    <source>
        <dbReference type="ARBA" id="ARBA00022692"/>
    </source>
</evidence>
<evidence type="ECO:0000259" key="6">
    <source>
        <dbReference type="PROSITE" id="PS50850"/>
    </source>
</evidence>
<organism evidence="7 8">
    <name type="scientific">Kiloniella spongiae</name>
    <dbReference type="NCBI Taxonomy" id="1489064"/>
    <lineage>
        <taxon>Bacteria</taxon>
        <taxon>Pseudomonadati</taxon>
        <taxon>Pseudomonadota</taxon>
        <taxon>Alphaproteobacteria</taxon>
        <taxon>Rhodospirillales</taxon>
        <taxon>Kiloniellaceae</taxon>
        <taxon>Kiloniella</taxon>
    </lineage>
</organism>
<evidence type="ECO:0000313" key="7">
    <source>
        <dbReference type="EMBL" id="KLN60910.1"/>
    </source>
</evidence>
<keyword evidence="8" id="KW-1185">Reference proteome</keyword>
<keyword evidence="3 5" id="KW-1133">Transmembrane helix</keyword>
<feature type="transmembrane region" description="Helical" evidence="5">
    <location>
        <begin position="346"/>
        <end position="366"/>
    </location>
</feature>
<dbReference type="SUPFAM" id="SSF103473">
    <property type="entry name" value="MFS general substrate transporter"/>
    <property type="match status" value="1"/>
</dbReference>
<feature type="transmembrane region" description="Helical" evidence="5">
    <location>
        <begin position="412"/>
        <end position="437"/>
    </location>
</feature>
<dbReference type="AlphaFoldDB" id="A0A0H2MW55"/>
<protein>
    <recommendedName>
        <fullName evidence="6">Major facilitator superfamily (MFS) profile domain-containing protein</fullName>
    </recommendedName>
</protein>
<keyword evidence="2 5" id="KW-0812">Transmembrane</keyword>
<feature type="transmembrane region" description="Helical" evidence="5">
    <location>
        <begin position="26"/>
        <end position="50"/>
    </location>
</feature>
<evidence type="ECO:0000256" key="4">
    <source>
        <dbReference type="ARBA" id="ARBA00023136"/>
    </source>
</evidence>
<comment type="subcellular location">
    <subcellularLocation>
        <location evidence="1">Membrane</location>
        <topology evidence="1">Multi-pass membrane protein</topology>
    </subcellularLocation>
</comment>
<feature type="transmembrane region" description="Helical" evidence="5">
    <location>
        <begin position="221"/>
        <end position="237"/>
    </location>
</feature>
<dbReference type="InterPro" id="IPR020846">
    <property type="entry name" value="MFS_dom"/>
</dbReference>
<feature type="transmembrane region" description="Helical" evidence="5">
    <location>
        <begin position="156"/>
        <end position="177"/>
    </location>
</feature>
<feature type="transmembrane region" description="Helical" evidence="5">
    <location>
        <begin position="372"/>
        <end position="391"/>
    </location>
</feature>
<reference evidence="7 8" key="1">
    <citation type="submission" date="2015-03" db="EMBL/GenBank/DDBJ databases">
        <title>Genome Sequence of Kiloniella spongiae MEBiC09566, isolated from a marine sponge.</title>
        <authorList>
            <person name="Shao Z."/>
            <person name="Wang L."/>
            <person name="Li X."/>
        </authorList>
    </citation>
    <scope>NUCLEOTIDE SEQUENCE [LARGE SCALE GENOMIC DNA]</scope>
    <source>
        <strain evidence="7 8">MEBiC09566</strain>
    </source>
</reference>
<dbReference type="PANTHER" id="PTHR23501">
    <property type="entry name" value="MAJOR FACILITATOR SUPERFAMILY"/>
    <property type="match status" value="1"/>
</dbReference>
<dbReference type="Gene3D" id="1.20.1250.20">
    <property type="entry name" value="MFS general substrate transporter like domains"/>
    <property type="match status" value="1"/>
</dbReference>
<dbReference type="InterPro" id="IPR011701">
    <property type="entry name" value="MFS"/>
</dbReference>
<dbReference type="GO" id="GO:0022857">
    <property type="term" value="F:transmembrane transporter activity"/>
    <property type="evidence" value="ECO:0007669"/>
    <property type="project" value="InterPro"/>
</dbReference>
<feature type="transmembrane region" description="Helical" evidence="5">
    <location>
        <begin position="122"/>
        <end position="144"/>
    </location>
</feature>
<dbReference type="STRING" id="1489064.WH96_10705"/>
<feature type="transmembrane region" description="Helical" evidence="5">
    <location>
        <begin position="280"/>
        <end position="306"/>
    </location>
</feature>
<evidence type="ECO:0000256" key="1">
    <source>
        <dbReference type="ARBA" id="ARBA00004141"/>
    </source>
</evidence>
<feature type="transmembrane region" description="Helical" evidence="5">
    <location>
        <begin position="243"/>
        <end position="259"/>
    </location>
</feature>
<dbReference type="OrthoDB" id="9807274at2"/>
<dbReference type="RefSeq" id="WP_047764121.1">
    <property type="nucleotide sequence ID" value="NZ_LAQL01000006.1"/>
</dbReference>
<dbReference type="Pfam" id="PF07690">
    <property type="entry name" value="MFS_1"/>
    <property type="match status" value="1"/>
</dbReference>
<dbReference type="Gene3D" id="1.20.1720.10">
    <property type="entry name" value="Multidrug resistance protein D"/>
    <property type="match status" value="1"/>
</dbReference>
<dbReference type="InterPro" id="IPR036259">
    <property type="entry name" value="MFS_trans_sf"/>
</dbReference>
<name>A0A0H2MW55_9PROT</name>
<feature type="transmembrane region" description="Helical" evidence="5">
    <location>
        <begin position="183"/>
        <end position="201"/>
    </location>
</feature>
<feature type="transmembrane region" description="Helical" evidence="5">
    <location>
        <begin position="449"/>
        <end position="472"/>
    </location>
</feature>
<gene>
    <name evidence="7" type="ORF">WH96_10705</name>
</gene>
<evidence type="ECO:0000256" key="3">
    <source>
        <dbReference type="ARBA" id="ARBA00022989"/>
    </source>
</evidence>
<sequence length="495" mass="52727">MSTHTQTEALTPEASNNNAKMTPQNILHLVIVCMGVALYALNSLITSTLLPSAVDDLNGLEFINWSALLYTTAAMIASLAAGTTKTKIGGRAILSIGGAIFAVGSLLVSLSPSMEMFLLSRIVQGVGGGLVLASCYTVIADLFPRHLWPTVFAMESAVWGIASVGGPLAGGIFAQTVGWRTGFYIITICAILFVLLVRSNFPKKENATSSKETESKTPLPFFRLGLLGSAVLIIAMGNREPDYALAFLIIGLVLLGYLLHRDKKSISSLLPKHGLSLFTIAGTGVTIIFLAMVSSISFMVYGPYILQKVHGFSPLAAGFMVALESISWTVAALICAKLPQNNRWRLYLIPAGVFTAFLGLFGIAQFLYGGPLWSLTVSIFLAGAGFGIFWADLSSIIIESGPSHEQDKRSGAIPTLQMCGGALGPAVAGIPAAMIGFQDGASLQIVEQTAYWVHAIFLPVLFIASLLAIYLVKLKNRDNAKRILNPAPETSPERL</sequence>
<dbReference type="EMBL" id="LAQL01000006">
    <property type="protein sequence ID" value="KLN60910.1"/>
    <property type="molecule type" value="Genomic_DNA"/>
</dbReference>
<feature type="transmembrane region" description="Helical" evidence="5">
    <location>
        <begin position="312"/>
        <end position="334"/>
    </location>
</feature>
<proteinExistence type="predicted"/>